<dbReference type="GO" id="GO:0005634">
    <property type="term" value="C:nucleus"/>
    <property type="evidence" value="ECO:0007669"/>
    <property type="project" value="UniProtKB-SubCell"/>
</dbReference>
<dbReference type="GO" id="GO:0046872">
    <property type="term" value="F:metal ion binding"/>
    <property type="evidence" value="ECO:0007669"/>
    <property type="project" value="UniProtKB-KW"/>
</dbReference>
<dbReference type="Proteomes" id="UP000606974">
    <property type="component" value="Unassembled WGS sequence"/>
</dbReference>
<evidence type="ECO:0008006" key="10">
    <source>
        <dbReference type="Google" id="ProtNLM"/>
    </source>
</evidence>
<keyword evidence="9" id="KW-1185">Reference proteome</keyword>
<comment type="subcellular location">
    <subcellularLocation>
        <location evidence="1">Nucleus</location>
    </subcellularLocation>
</comment>
<evidence type="ECO:0000313" key="9">
    <source>
        <dbReference type="Proteomes" id="UP000606974"/>
    </source>
</evidence>
<evidence type="ECO:0000256" key="2">
    <source>
        <dbReference type="ARBA" id="ARBA00022723"/>
    </source>
</evidence>
<dbReference type="PANTHER" id="PTHR31668">
    <property type="entry name" value="GLUCOSE TRANSPORT TRANSCRIPTION REGULATOR RGT1-RELATED-RELATED"/>
    <property type="match status" value="1"/>
</dbReference>
<dbReference type="InterPro" id="IPR050797">
    <property type="entry name" value="Carb_Metab_Trans_Reg"/>
</dbReference>
<evidence type="ECO:0000256" key="3">
    <source>
        <dbReference type="ARBA" id="ARBA00022833"/>
    </source>
</evidence>
<evidence type="ECO:0000256" key="5">
    <source>
        <dbReference type="ARBA" id="ARBA00023125"/>
    </source>
</evidence>
<organism evidence="8 9">
    <name type="scientific">Endocarpon pusillum</name>
    <dbReference type="NCBI Taxonomy" id="364733"/>
    <lineage>
        <taxon>Eukaryota</taxon>
        <taxon>Fungi</taxon>
        <taxon>Dikarya</taxon>
        <taxon>Ascomycota</taxon>
        <taxon>Pezizomycotina</taxon>
        <taxon>Eurotiomycetes</taxon>
        <taxon>Chaetothyriomycetidae</taxon>
        <taxon>Verrucariales</taxon>
        <taxon>Verrucariaceae</taxon>
        <taxon>Endocarpon</taxon>
    </lineage>
</organism>
<comment type="caution">
    <text evidence="8">The sequence shown here is derived from an EMBL/GenBank/DDBJ whole genome shotgun (WGS) entry which is preliminary data.</text>
</comment>
<keyword evidence="5" id="KW-0238">DNA-binding</keyword>
<keyword evidence="7" id="KW-0539">Nucleus</keyword>
<protein>
    <recommendedName>
        <fullName evidence="10">Transcription factor domain-containing protein</fullName>
    </recommendedName>
</protein>
<accession>A0A8H7AN35</accession>
<keyword evidence="2" id="KW-0479">Metal-binding</keyword>
<proteinExistence type="predicted"/>
<dbReference type="EMBL" id="JAACFV010000035">
    <property type="protein sequence ID" value="KAF7509932.1"/>
    <property type="molecule type" value="Genomic_DNA"/>
</dbReference>
<name>A0A8H7AN35_9EURO</name>
<reference evidence="8" key="1">
    <citation type="submission" date="2020-02" db="EMBL/GenBank/DDBJ databases">
        <authorList>
            <person name="Palmer J.M."/>
        </authorList>
    </citation>
    <scope>NUCLEOTIDE SEQUENCE</scope>
    <source>
        <strain evidence="8">EPUS1.4</strain>
        <tissue evidence="8">Thallus</tissue>
    </source>
</reference>
<dbReference type="GO" id="GO:0003677">
    <property type="term" value="F:DNA binding"/>
    <property type="evidence" value="ECO:0007669"/>
    <property type="project" value="UniProtKB-KW"/>
</dbReference>
<evidence type="ECO:0000313" key="8">
    <source>
        <dbReference type="EMBL" id="KAF7509932.1"/>
    </source>
</evidence>
<evidence type="ECO:0000256" key="7">
    <source>
        <dbReference type="ARBA" id="ARBA00023242"/>
    </source>
</evidence>
<evidence type="ECO:0000256" key="1">
    <source>
        <dbReference type="ARBA" id="ARBA00004123"/>
    </source>
</evidence>
<evidence type="ECO:0000256" key="4">
    <source>
        <dbReference type="ARBA" id="ARBA00023015"/>
    </source>
</evidence>
<dbReference type="OrthoDB" id="2740448at2759"/>
<dbReference type="AlphaFoldDB" id="A0A8H7AN35"/>
<gene>
    <name evidence="8" type="ORF">GJ744_007246</name>
</gene>
<sequence length="178" mass="20281">MVDYKEEATINCILIPFFLHMYHCSKNVLFKAILLLREALTLYELLGLDNESMYETVEEEEQESKRKVLWLLVITERAHAIEYDAGVLLRNKIALPGPEDDRDPVVFSGFLSLVHLFVAAEGSLVGSGTDGGPTFSTELFSQLPQRLRDSLKLPSYSNGVQRTNICVTQQRMRMLVWQ</sequence>
<dbReference type="PANTHER" id="PTHR31668:SF18">
    <property type="entry name" value="MALTOSE FERMENTATION REGULATORY PROTEIN MAL13-RELATED"/>
    <property type="match status" value="1"/>
</dbReference>
<keyword evidence="3" id="KW-0862">Zinc</keyword>
<evidence type="ECO:0000256" key="6">
    <source>
        <dbReference type="ARBA" id="ARBA00023163"/>
    </source>
</evidence>
<keyword evidence="6" id="KW-0804">Transcription</keyword>
<keyword evidence="4" id="KW-0805">Transcription regulation</keyword>